<evidence type="ECO:0008006" key="3">
    <source>
        <dbReference type="Google" id="ProtNLM"/>
    </source>
</evidence>
<dbReference type="AlphaFoldDB" id="A0A2P2E1D2"/>
<evidence type="ECO:0000313" key="2">
    <source>
        <dbReference type="Proteomes" id="UP000245133"/>
    </source>
</evidence>
<gene>
    <name evidence="1" type="ORF">LPTSP4_22090</name>
</gene>
<dbReference type="RefSeq" id="WP_108976627.1">
    <property type="nucleotide sequence ID" value="NZ_BFBB01000007.1"/>
</dbReference>
<keyword evidence="2" id="KW-1185">Reference proteome</keyword>
<dbReference type="Proteomes" id="UP000245133">
    <property type="component" value="Unassembled WGS sequence"/>
</dbReference>
<protein>
    <recommendedName>
        <fullName evidence="3">Outer membrane protein</fullName>
    </recommendedName>
</protein>
<sequence>MALLKKLIPISFVFFSLPILSQTVWAPYQRQLWVRPIFTHSEYNSAYLAKSFAKYDDNVRITAGSLALEYGITDRLTVDFFSGFGKLGRHRIFDRYAGLQQTPEVPDRYGVLDSRLGLRYKIVDEYDSKYRWMPTLSVRVGAIKKGDYDRNPQSLGDGASGGEVTLYYAKDFDIWGLGILGDVAYRKRESPVPDDILYYSAIYKRFLESFFLTIGGRGQIGQGGYAYADPRQAPPYNYYNLTTQDLIPGLNLTDLWIRDQRPAWGRKETFHNLEIGLGYSDSFGNFYNLFYSETYAGYNTAKLKTIGFAVNLPFNI</sequence>
<organism evidence="1 2">
    <name type="scientific">Leptospira ryugenii</name>
    <dbReference type="NCBI Taxonomy" id="1917863"/>
    <lineage>
        <taxon>Bacteria</taxon>
        <taxon>Pseudomonadati</taxon>
        <taxon>Spirochaetota</taxon>
        <taxon>Spirochaetia</taxon>
        <taxon>Leptospirales</taxon>
        <taxon>Leptospiraceae</taxon>
        <taxon>Leptospira</taxon>
    </lineage>
</organism>
<dbReference type="OrthoDB" id="334003at2"/>
<comment type="caution">
    <text evidence="1">The sequence shown here is derived from an EMBL/GenBank/DDBJ whole genome shotgun (WGS) entry which is preliminary data.</text>
</comment>
<name>A0A2P2E1D2_9LEPT</name>
<reference evidence="1 2" key="1">
    <citation type="submission" date="2018-02" db="EMBL/GenBank/DDBJ databases">
        <title>Novel Leptospira species isolated from soil and water in Japan.</title>
        <authorList>
            <person name="Nakao R."/>
            <person name="Masuzawa T."/>
        </authorList>
    </citation>
    <scope>NUCLEOTIDE SEQUENCE [LARGE SCALE GENOMIC DNA]</scope>
    <source>
        <strain evidence="1 2">YH101</strain>
    </source>
</reference>
<accession>A0A2P2E1D2</accession>
<dbReference type="EMBL" id="BFBB01000007">
    <property type="protein sequence ID" value="GBF50682.1"/>
    <property type="molecule type" value="Genomic_DNA"/>
</dbReference>
<evidence type="ECO:0000313" key="1">
    <source>
        <dbReference type="EMBL" id="GBF50682.1"/>
    </source>
</evidence>
<proteinExistence type="predicted"/>